<feature type="region of interest" description="Disordered" evidence="1">
    <location>
        <begin position="121"/>
        <end position="267"/>
    </location>
</feature>
<dbReference type="EMBL" id="SHMP01000005">
    <property type="protein sequence ID" value="RZV08667.1"/>
    <property type="molecule type" value="Genomic_DNA"/>
</dbReference>
<name>A0A482YBQ4_9EURY</name>
<organism evidence="2 3">
    <name type="scientific">Natrinema hispanicum</name>
    <dbReference type="NCBI Taxonomy" id="392421"/>
    <lineage>
        <taxon>Archaea</taxon>
        <taxon>Methanobacteriati</taxon>
        <taxon>Methanobacteriota</taxon>
        <taxon>Stenosarchaea group</taxon>
        <taxon>Halobacteria</taxon>
        <taxon>Halobacteriales</taxon>
        <taxon>Natrialbaceae</taxon>
        <taxon>Natrinema</taxon>
    </lineage>
</organism>
<dbReference type="Proteomes" id="UP000291097">
    <property type="component" value="Unassembled WGS sequence"/>
</dbReference>
<protein>
    <submittedName>
        <fullName evidence="2">Uncharacterized protein</fullName>
    </submittedName>
</protein>
<feature type="compositionally biased region" description="Polar residues" evidence="1">
    <location>
        <begin position="231"/>
        <end position="241"/>
    </location>
</feature>
<feature type="compositionally biased region" description="Basic and acidic residues" evidence="1">
    <location>
        <begin position="174"/>
        <end position="183"/>
    </location>
</feature>
<sequence length="267" mass="27945">MTDSKLQDRVQEVLTEADASSGSLVAGDGDDGAAETALLETATEASDLLESADPDELLTAVGLDTLDDGTEPGSIPEAIALGKQEHVADLQRLLRLATLADRADEDCLEVAVSDLRETIGERTASAAEAEEHGVGGDRSDELAADESDDAEETAADLEDRLRSSMQPSFEQFGDDIRQLKARLETANAGTPSREGSDADAADDATAEADDADAADDGDLVETGRGGDRNRGTASGSPTRHSTMAPPPSERADMRGTGRYSTMPDKHE</sequence>
<accession>A0A482YBQ4</accession>
<proteinExistence type="predicted"/>
<evidence type="ECO:0000313" key="2">
    <source>
        <dbReference type="EMBL" id="RZV08667.1"/>
    </source>
</evidence>
<dbReference type="RefSeq" id="WP_130500831.1">
    <property type="nucleotide sequence ID" value="NZ_SHMP01000005.1"/>
</dbReference>
<feature type="compositionally biased region" description="Acidic residues" evidence="1">
    <location>
        <begin position="197"/>
        <end position="219"/>
    </location>
</feature>
<reference evidence="2 3" key="1">
    <citation type="submission" date="2019-02" db="EMBL/GenBank/DDBJ databases">
        <title>Genomic Encyclopedia of Archaeal and Bacterial Type Strains, Phase II (KMG-II): from individual species to whole genera.</title>
        <authorList>
            <person name="Goeker M."/>
        </authorList>
    </citation>
    <scope>NUCLEOTIDE SEQUENCE [LARGE SCALE GENOMIC DNA]</scope>
    <source>
        <strain evidence="2 3">DSM 18328</strain>
    </source>
</reference>
<evidence type="ECO:0000256" key="1">
    <source>
        <dbReference type="SAM" id="MobiDB-lite"/>
    </source>
</evidence>
<feature type="compositionally biased region" description="Basic and acidic residues" evidence="1">
    <location>
        <begin position="129"/>
        <end position="141"/>
    </location>
</feature>
<comment type="caution">
    <text evidence="2">The sequence shown here is derived from an EMBL/GenBank/DDBJ whole genome shotgun (WGS) entry which is preliminary data.</text>
</comment>
<feature type="compositionally biased region" description="Acidic residues" evidence="1">
    <location>
        <begin position="142"/>
        <end position="156"/>
    </location>
</feature>
<dbReference type="OrthoDB" id="205583at2157"/>
<gene>
    <name evidence="2" type="ORF">BDK88_2741</name>
</gene>
<dbReference type="AlphaFoldDB" id="A0A482YBQ4"/>
<evidence type="ECO:0000313" key="3">
    <source>
        <dbReference type="Proteomes" id="UP000291097"/>
    </source>
</evidence>